<protein>
    <submittedName>
        <fullName evidence="1">Uncharacterized protein</fullName>
    </submittedName>
</protein>
<accession>A0ACC2T4H6</accession>
<comment type="caution">
    <text evidence="1">The sequence shown here is derived from an EMBL/GenBank/DDBJ whole genome shotgun (WGS) entry which is preliminary data.</text>
</comment>
<organism evidence="1 2">
    <name type="scientific">Entomophthora muscae</name>
    <dbReference type="NCBI Taxonomy" id="34485"/>
    <lineage>
        <taxon>Eukaryota</taxon>
        <taxon>Fungi</taxon>
        <taxon>Fungi incertae sedis</taxon>
        <taxon>Zoopagomycota</taxon>
        <taxon>Entomophthoromycotina</taxon>
        <taxon>Entomophthoromycetes</taxon>
        <taxon>Entomophthorales</taxon>
        <taxon>Entomophthoraceae</taxon>
        <taxon>Entomophthora</taxon>
    </lineage>
</organism>
<name>A0ACC2T4H6_9FUNG</name>
<reference evidence="1" key="1">
    <citation type="submission" date="2022-04" db="EMBL/GenBank/DDBJ databases">
        <title>Genome of the entomopathogenic fungus Entomophthora muscae.</title>
        <authorList>
            <person name="Elya C."/>
            <person name="Lovett B.R."/>
            <person name="Lee E."/>
            <person name="Macias A.M."/>
            <person name="Hajek A.E."/>
            <person name="De Bivort B.L."/>
            <person name="Kasson M.T."/>
            <person name="De Fine Licht H.H."/>
            <person name="Stajich J.E."/>
        </authorList>
    </citation>
    <scope>NUCLEOTIDE SEQUENCE</scope>
    <source>
        <strain evidence="1">Berkeley</strain>
    </source>
</reference>
<evidence type="ECO:0000313" key="2">
    <source>
        <dbReference type="Proteomes" id="UP001165960"/>
    </source>
</evidence>
<dbReference type="EMBL" id="QTSX02003627">
    <property type="protein sequence ID" value="KAJ9069498.1"/>
    <property type="molecule type" value="Genomic_DNA"/>
</dbReference>
<evidence type="ECO:0000313" key="1">
    <source>
        <dbReference type="EMBL" id="KAJ9069498.1"/>
    </source>
</evidence>
<proteinExistence type="predicted"/>
<gene>
    <name evidence="1" type="ORF">DSO57_1017975</name>
</gene>
<sequence length="189" mass="21429">MQNFETLNVFQVHSDGPILQASHSSNKITCLAYPFHFCENTHKILVDTGANHTMVNQELSDSQQLDLVPSQFKALQVANSRRVAITYETVPFSVIMGNIQVKLSGPIMAGLIQNVIAGLNWLWHNCPYINWDTSVITFNRNEVGFQIYPIKMSKLLYDNTHCQGFSLWGVLENLQADSLRVWREGSTTR</sequence>
<dbReference type="Proteomes" id="UP001165960">
    <property type="component" value="Unassembled WGS sequence"/>
</dbReference>
<keyword evidence="2" id="KW-1185">Reference proteome</keyword>